<dbReference type="GO" id="GO:0005737">
    <property type="term" value="C:cytoplasm"/>
    <property type="evidence" value="ECO:0007669"/>
    <property type="project" value="TreeGrafter"/>
</dbReference>
<dbReference type="GO" id="GO:0005634">
    <property type="term" value="C:nucleus"/>
    <property type="evidence" value="ECO:0007669"/>
    <property type="project" value="TreeGrafter"/>
</dbReference>
<sequence length="663" mass="74845">MVMDDDDDDDCDNDDNDEDNGDDDNGGEDDDNEDDDSDDDDEDDEEDPAAAADDDDNIYIFPCYRSEMEQSIRSGPMDFGAFDGHQSLFANSLFPSHQRQASVNAGCGNSTDTSSVPGVLMQDKDTASYVPWYHNAQADPYQLFNCVQKSTPTRKPTDDMNHDGETVLQGLVSNILDEANSQHSYIERIPATHFQSFMGGDHDSFCRRDFLNMCEPTYGMLHEDSLFEQWKITSPTVSPKSNPAMLTPKQPVGEFDMVQRERNGGVRKQIFKRDAFQNYLQEPIKQPEPLSPAVNLPNQYQNKVTPYRGNIGSMNQYPKHHIPPSPIRDKFKPQMQREKKMAHMPGILGEGFSTRPLSNAYTRDGDKKQVFPQKPWFEHQGGSQSQRFNRENSMFRAGNSEQYIPPMSPEGDLRGHPSNPLNISLRSTLSNGSAVPGEDVREVMTRSAESTYHGRSSAATTSMAMNQEVSAIQLLVYHDECNEQWKSLSMERKMIETILTKMFVGKWTAALINAIIPQTPPNPTRVDHLIVRQMMEHAEVASLLYRMEYLCSIPIHINIRTALNKYHDAVCGTQAMRKQISTMSKPQQQRGHITDSQDLLLIIALKHLAATTRKLRVALWCAVQMTLPLPQPQPDGRQDEQVNMQATLRNGHTSAFKGNSFRL</sequence>
<dbReference type="GO" id="GO:0048255">
    <property type="term" value="P:mRNA stabilization"/>
    <property type="evidence" value="ECO:0007669"/>
    <property type="project" value="TreeGrafter"/>
</dbReference>
<accession>A0A9N7UQC5</accession>
<dbReference type="GO" id="GO:0007144">
    <property type="term" value="P:female meiosis I"/>
    <property type="evidence" value="ECO:0007669"/>
    <property type="project" value="TreeGrafter"/>
</dbReference>
<dbReference type="InterPro" id="IPR027963">
    <property type="entry name" value="MEIOC"/>
</dbReference>
<dbReference type="PANTHER" id="PTHR33861:SF4">
    <property type="entry name" value="MEIOSIS-SPECIFIC COILED-COIL DOMAIN-CONTAINING PROTEIN MEIOC"/>
    <property type="match status" value="1"/>
</dbReference>
<dbReference type="GO" id="GO:0007141">
    <property type="term" value="P:male meiosis I"/>
    <property type="evidence" value="ECO:0007669"/>
    <property type="project" value="TreeGrafter"/>
</dbReference>
<evidence type="ECO:0000313" key="3">
    <source>
        <dbReference type="Proteomes" id="UP001153269"/>
    </source>
</evidence>
<protein>
    <submittedName>
        <fullName evidence="2">Uncharacterized protein</fullName>
    </submittedName>
</protein>
<dbReference type="Proteomes" id="UP001153269">
    <property type="component" value="Unassembled WGS sequence"/>
</dbReference>
<comment type="caution">
    <text evidence="2">The sequence shown here is derived from an EMBL/GenBank/DDBJ whole genome shotgun (WGS) entry which is preliminary data.</text>
</comment>
<evidence type="ECO:0000256" key="1">
    <source>
        <dbReference type="SAM" id="MobiDB-lite"/>
    </source>
</evidence>
<proteinExistence type="predicted"/>
<reference evidence="2" key="1">
    <citation type="submission" date="2020-03" db="EMBL/GenBank/DDBJ databases">
        <authorList>
            <person name="Weist P."/>
        </authorList>
    </citation>
    <scope>NUCLEOTIDE SEQUENCE</scope>
</reference>
<gene>
    <name evidence="2" type="ORF">PLEPLA_LOCUS24875</name>
</gene>
<dbReference type="Pfam" id="PF15189">
    <property type="entry name" value="MEIOC"/>
    <property type="match status" value="1"/>
</dbReference>
<dbReference type="PANTHER" id="PTHR33861">
    <property type="entry name" value="PROTEIN CBG18333"/>
    <property type="match status" value="1"/>
</dbReference>
<organism evidence="2 3">
    <name type="scientific">Pleuronectes platessa</name>
    <name type="common">European plaice</name>
    <dbReference type="NCBI Taxonomy" id="8262"/>
    <lineage>
        <taxon>Eukaryota</taxon>
        <taxon>Metazoa</taxon>
        <taxon>Chordata</taxon>
        <taxon>Craniata</taxon>
        <taxon>Vertebrata</taxon>
        <taxon>Euteleostomi</taxon>
        <taxon>Actinopterygii</taxon>
        <taxon>Neopterygii</taxon>
        <taxon>Teleostei</taxon>
        <taxon>Neoteleostei</taxon>
        <taxon>Acanthomorphata</taxon>
        <taxon>Carangaria</taxon>
        <taxon>Pleuronectiformes</taxon>
        <taxon>Pleuronectoidei</taxon>
        <taxon>Pleuronectidae</taxon>
        <taxon>Pleuronectes</taxon>
    </lineage>
</organism>
<evidence type="ECO:0000313" key="2">
    <source>
        <dbReference type="EMBL" id="CAB1436842.1"/>
    </source>
</evidence>
<dbReference type="EMBL" id="CADEAL010001946">
    <property type="protein sequence ID" value="CAB1436842.1"/>
    <property type="molecule type" value="Genomic_DNA"/>
</dbReference>
<dbReference type="AlphaFoldDB" id="A0A9N7UQC5"/>
<name>A0A9N7UQC5_PLEPL</name>
<feature type="compositionally biased region" description="Acidic residues" evidence="1">
    <location>
        <begin position="1"/>
        <end position="57"/>
    </location>
</feature>
<keyword evidence="3" id="KW-1185">Reference proteome</keyword>
<feature type="region of interest" description="Disordered" evidence="1">
    <location>
        <begin position="1"/>
        <end position="58"/>
    </location>
</feature>